<dbReference type="AlphaFoldDB" id="A0A5B7HIY3"/>
<evidence type="ECO:0000313" key="1">
    <source>
        <dbReference type="EMBL" id="MPC69505.1"/>
    </source>
</evidence>
<name>A0A5B7HIY3_PORTR</name>
<dbReference type="EMBL" id="VSRR010029545">
    <property type="protein sequence ID" value="MPC69505.1"/>
    <property type="molecule type" value="Genomic_DNA"/>
</dbReference>
<keyword evidence="2" id="KW-1185">Reference proteome</keyword>
<comment type="caution">
    <text evidence="1">The sequence shown here is derived from an EMBL/GenBank/DDBJ whole genome shotgun (WGS) entry which is preliminary data.</text>
</comment>
<accession>A0A5B7HIY3</accession>
<evidence type="ECO:0000313" key="2">
    <source>
        <dbReference type="Proteomes" id="UP000324222"/>
    </source>
</evidence>
<sequence>MTEMTCWQLMGRDGRERDSNAIGWVLRTTGQEQMEAGCRSRRMTIAGFMEGDSRVATKCKGTAIG</sequence>
<organism evidence="1 2">
    <name type="scientific">Portunus trituberculatus</name>
    <name type="common">Swimming crab</name>
    <name type="synonym">Neptunus trituberculatus</name>
    <dbReference type="NCBI Taxonomy" id="210409"/>
    <lineage>
        <taxon>Eukaryota</taxon>
        <taxon>Metazoa</taxon>
        <taxon>Ecdysozoa</taxon>
        <taxon>Arthropoda</taxon>
        <taxon>Crustacea</taxon>
        <taxon>Multicrustacea</taxon>
        <taxon>Malacostraca</taxon>
        <taxon>Eumalacostraca</taxon>
        <taxon>Eucarida</taxon>
        <taxon>Decapoda</taxon>
        <taxon>Pleocyemata</taxon>
        <taxon>Brachyura</taxon>
        <taxon>Eubrachyura</taxon>
        <taxon>Portunoidea</taxon>
        <taxon>Portunidae</taxon>
        <taxon>Portuninae</taxon>
        <taxon>Portunus</taxon>
    </lineage>
</organism>
<dbReference type="Proteomes" id="UP000324222">
    <property type="component" value="Unassembled WGS sequence"/>
</dbReference>
<proteinExistence type="predicted"/>
<reference evidence="1 2" key="1">
    <citation type="submission" date="2019-05" db="EMBL/GenBank/DDBJ databases">
        <title>Another draft genome of Portunus trituberculatus and its Hox gene families provides insights of decapod evolution.</title>
        <authorList>
            <person name="Jeong J.-H."/>
            <person name="Song I."/>
            <person name="Kim S."/>
            <person name="Choi T."/>
            <person name="Kim D."/>
            <person name="Ryu S."/>
            <person name="Kim W."/>
        </authorList>
    </citation>
    <scope>NUCLEOTIDE SEQUENCE [LARGE SCALE GENOMIC DNA]</scope>
    <source>
        <tissue evidence="1">Muscle</tissue>
    </source>
</reference>
<protein>
    <submittedName>
        <fullName evidence="1">Uncharacterized protein</fullName>
    </submittedName>
</protein>
<gene>
    <name evidence="1" type="ORF">E2C01_063731</name>
</gene>